<dbReference type="PROSITE" id="PS51186">
    <property type="entry name" value="GNAT"/>
    <property type="match status" value="1"/>
</dbReference>
<dbReference type="SUPFAM" id="SSF55729">
    <property type="entry name" value="Acyl-CoA N-acyltransferases (Nat)"/>
    <property type="match status" value="1"/>
</dbReference>
<evidence type="ECO:0000259" key="3">
    <source>
        <dbReference type="PROSITE" id="PS51186"/>
    </source>
</evidence>
<dbReference type="InterPro" id="IPR000182">
    <property type="entry name" value="GNAT_dom"/>
</dbReference>
<evidence type="ECO:0000256" key="2">
    <source>
        <dbReference type="ARBA" id="ARBA00023315"/>
    </source>
</evidence>
<keyword evidence="5" id="KW-1185">Reference proteome</keyword>
<dbReference type="GO" id="GO:0016747">
    <property type="term" value="F:acyltransferase activity, transferring groups other than amino-acyl groups"/>
    <property type="evidence" value="ECO:0007669"/>
    <property type="project" value="InterPro"/>
</dbReference>
<gene>
    <name evidence="4" type="ORF">D0Y96_06445</name>
</gene>
<dbReference type="PANTHER" id="PTHR43420">
    <property type="entry name" value="ACETYLTRANSFERASE"/>
    <property type="match status" value="1"/>
</dbReference>
<comment type="caution">
    <text evidence="4">The sequence shown here is derived from an EMBL/GenBank/DDBJ whole genome shotgun (WGS) entry which is preliminary data.</text>
</comment>
<sequence>MEVRSEVHLRAGIVLREIRREDLDALFVLDQVCFRPGIAYSRTELRYFLLHPKSISLLAEECSAGPESARIAGFVIAGRVFHEGCPLGHIITIDVDPALRGRGVGSMLMEMAEHRLHEAGAASIRLEVAVDNVAAQKFYLRHGYKQTGRIRGFYMGTLDALVMEKPLSAAKR</sequence>
<dbReference type="PANTHER" id="PTHR43420:SF12">
    <property type="entry name" value="N-ACETYLTRANSFERASE DOMAIN-CONTAINING PROTEIN"/>
    <property type="match status" value="1"/>
</dbReference>
<evidence type="ECO:0000256" key="1">
    <source>
        <dbReference type="ARBA" id="ARBA00022679"/>
    </source>
</evidence>
<dbReference type="AlphaFoldDB" id="A0A372IS54"/>
<keyword evidence="2" id="KW-0012">Acyltransferase</keyword>
<name>A0A372IS54_9BACT</name>
<accession>A0A372IS54</accession>
<proteinExistence type="predicted"/>
<dbReference type="Pfam" id="PF00583">
    <property type="entry name" value="Acetyltransf_1"/>
    <property type="match status" value="1"/>
</dbReference>
<feature type="domain" description="N-acetyltransferase" evidence="3">
    <location>
        <begin position="13"/>
        <end position="168"/>
    </location>
</feature>
<organism evidence="4 5">
    <name type="scientific">Paracidobacterium acidisoli</name>
    <dbReference type="NCBI Taxonomy" id="2303751"/>
    <lineage>
        <taxon>Bacteria</taxon>
        <taxon>Pseudomonadati</taxon>
        <taxon>Acidobacteriota</taxon>
        <taxon>Terriglobia</taxon>
        <taxon>Terriglobales</taxon>
        <taxon>Acidobacteriaceae</taxon>
        <taxon>Paracidobacterium</taxon>
    </lineage>
</organism>
<reference evidence="4 5" key="1">
    <citation type="submission" date="2018-08" db="EMBL/GenBank/DDBJ databases">
        <title>Acidipila sp. 4G-K13, an acidobacterium isolated from forest soil.</title>
        <authorList>
            <person name="Gao Z.-H."/>
            <person name="Qiu L.-H."/>
        </authorList>
    </citation>
    <scope>NUCLEOTIDE SEQUENCE [LARGE SCALE GENOMIC DNA]</scope>
    <source>
        <strain evidence="4 5">4G-K13</strain>
    </source>
</reference>
<protein>
    <submittedName>
        <fullName evidence="4">N-acetyltransferase</fullName>
    </submittedName>
</protein>
<evidence type="ECO:0000313" key="5">
    <source>
        <dbReference type="Proteomes" id="UP000264702"/>
    </source>
</evidence>
<dbReference type="InterPro" id="IPR050680">
    <property type="entry name" value="YpeA/RimI_acetyltransf"/>
</dbReference>
<dbReference type="CDD" id="cd04301">
    <property type="entry name" value="NAT_SF"/>
    <property type="match status" value="1"/>
</dbReference>
<dbReference type="Gene3D" id="3.40.630.30">
    <property type="match status" value="1"/>
</dbReference>
<dbReference type="Proteomes" id="UP000264702">
    <property type="component" value="Unassembled WGS sequence"/>
</dbReference>
<dbReference type="InterPro" id="IPR016181">
    <property type="entry name" value="Acyl_CoA_acyltransferase"/>
</dbReference>
<dbReference type="EMBL" id="QVQT01000002">
    <property type="protein sequence ID" value="RFU17755.1"/>
    <property type="molecule type" value="Genomic_DNA"/>
</dbReference>
<keyword evidence="1 4" id="KW-0808">Transferase</keyword>
<evidence type="ECO:0000313" key="4">
    <source>
        <dbReference type="EMBL" id="RFU17755.1"/>
    </source>
</evidence>